<accession>A0ABV9QKD2</accession>
<reference evidence="3" key="1">
    <citation type="journal article" date="2019" name="Int. J. Syst. Evol. Microbiol.">
        <title>The Global Catalogue of Microorganisms (GCM) 10K type strain sequencing project: providing services to taxonomists for standard genome sequencing and annotation.</title>
        <authorList>
            <consortium name="The Broad Institute Genomics Platform"/>
            <consortium name="The Broad Institute Genome Sequencing Center for Infectious Disease"/>
            <person name="Wu L."/>
            <person name="Ma J."/>
        </authorList>
    </citation>
    <scope>NUCLEOTIDE SEQUENCE [LARGE SCALE GENOMIC DNA]</scope>
    <source>
        <strain evidence="3">CCUG 46385</strain>
    </source>
</reference>
<evidence type="ECO:0000313" key="2">
    <source>
        <dbReference type="EMBL" id="MFC4804830.1"/>
    </source>
</evidence>
<dbReference type="EMBL" id="JBHSHL010000025">
    <property type="protein sequence ID" value="MFC4804830.1"/>
    <property type="molecule type" value="Genomic_DNA"/>
</dbReference>
<name>A0ABV9QKD2_9FIRM</name>
<keyword evidence="1" id="KW-0812">Transmembrane</keyword>
<proteinExistence type="predicted"/>
<dbReference type="RefSeq" id="WP_379788355.1">
    <property type="nucleotide sequence ID" value="NZ_JBHSHL010000025.1"/>
</dbReference>
<feature type="transmembrane region" description="Helical" evidence="1">
    <location>
        <begin position="12"/>
        <end position="30"/>
    </location>
</feature>
<protein>
    <submittedName>
        <fullName evidence="2">Uncharacterized protein</fullName>
    </submittedName>
</protein>
<dbReference type="Proteomes" id="UP001595916">
    <property type="component" value="Unassembled WGS sequence"/>
</dbReference>
<feature type="transmembrane region" description="Helical" evidence="1">
    <location>
        <begin position="50"/>
        <end position="82"/>
    </location>
</feature>
<keyword evidence="1" id="KW-1133">Transmembrane helix</keyword>
<keyword evidence="1" id="KW-0472">Membrane</keyword>
<comment type="caution">
    <text evidence="2">The sequence shown here is derived from an EMBL/GenBank/DDBJ whole genome shotgun (WGS) entry which is preliminary data.</text>
</comment>
<evidence type="ECO:0000256" key="1">
    <source>
        <dbReference type="SAM" id="Phobius"/>
    </source>
</evidence>
<keyword evidence="3" id="KW-1185">Reference proteome</keyword>
<evidence type="ECO:0000313" key="3">
    <source>
        <dbReference type="Proteomes" id="UP001595916"/>
    </source>
</evidence>
<feature type="transmembrane region" description="Helical" evidence="1">
    <location>
        <begin position="94"/>
        <end position="115"/>
    </location>
</feature>
<organism evidence="2 3">
    <name type="scientific">Filifactor villosus</name>
    <dbReference type="NCBI Taxonomy" id="29374"/>
    <lineage>
        <taxon>Bacteria</taxon>
        <taxon>Bacillati</taxon>
        <taxon>Bacillota</taxon>
        <taxon>Clostridia</taxon>
        <taxon>Peptostreptococcales</taxon>
        <taxon>Filifactoraceae</taxon>
        <taxon>Filifactor</taxon>
    </lineage>
</organism>
<gene>
    <name evidence="2" type="ORF">ACFO4R_07025</name>
</gene>
<sequence length="138" mass="16335">MKLYKNTIRLGALYCIFYSALHFLFFVRYHTDVFDPWGNWIFDLFLDLKIIFIFGGGIVFGFGYPPLYLLPLVGLFSINLYVLKRNNELTLKRFVCLLFISICLLFIGVLNYNAFAPLAEYGKKFWEYFPFIPKSKYD</sequence>